<reference evidence="1 2" key="1">
    <citation type="submission" date="2014-03" db="EMBL/GenBank/DDBJ databases">
        <title>Whole genome sequence of Novosphingobium resinovorum KF1.</title>
        <authorList>
            <person name="Gan H.M."/>
            <person name="Gan H.Y."/>
            <person name="Chew T.H."/>
            <person name="Savka M.A."/>
        </authorList>
    </citation>
    <scope>NUCLEOTIDE SEQUENCE [LARGE SCALE GENOMIC DNA]</scope>
    <source>
        <strain evidence="1 2">KF1</strain>
    </source>
</reference>
<proteinExistence type="predicted"/>
<sequence length="57" mass="6261">MTGAMKAETDFDALARRLTANAAALAVAWATSRRLAARQDDSRWRRAGLVWPLFAKG</sequence>
<name>A0A031JN19_9SPHN</name>
<comment type="caution">
    <text evidence="1">The sequence shown here is derived from an EMBL/GenBank/DDBJ whole genome shotgun (WGS) entry which is preliminary data.</text>
</comment>
<evidence type="ECO:0000313" key="2">
    <source>
        <dbReference type="Proteomes" id="UP000024329"/>
    </source>
</evidence>
<dbReference type="EMBL" id="JFYZ01000043">
    <property type="protein sequence ID" value="EZP74632.1"/>
    <property type="molecule type" value="Genomic_DNA"/>
</dbReference>
<protein>
    <submittedName>
        <fullName evidence="1">Uncharacterized protein</fullName>
    </submittedName>
</protein>
<dbReference type="AlphaFoldDB" id="A0A031JN19"/>
<dbReference type="Proteomes" id="UP000024329">
    <property type="component" value="Unassembled WGS sequence"/>
</dbReference>
<dbReference type="PATRIC" id="fig|158500.4.peg.4907"/>
<evidence type="ECO:0000313" key="1">
    <source>
        <dbReference type="EMBL" id="EZP74632.1"/>
    </source>
</evidence>
<organism evidence="1 2">
    <name type="scientific">Novosphingobium resinovorum</name>
    <dbReference type="NCBI Taxonomy" id="158500"/>
    <lineage>
        <taxon>Bacteria</taxon>
        <taxon>Pseudomonadati</taxon>
        <taxon>Pseudomonadota</taxon>
        <taxon>Alphaproteobacteria</taxon>
        <taxon>Sphingomonadales</taxon>
        <taxon>Sphingomonadaceae</taxon>
        <taxon>Novosphingobium</taxon>
    </lineage>
</organism>
<gene>
    <name evidence="1" type="ORF">BV97_04828</name>
</gene>
<accession>A0A031JN19</accession>
<dbReference type="RefSeq" id="WP_155986452.1">
    <property type="nucleotide sequence ID" value="NZ_CP128492.1"/>
</dbReference>